<dbReference type="EMBL" id="CAUYUE010000014">
    <property type="protein sequence ID" value="CAK0786393.1"/>
    <property type="molecule type" value="Genomic_DNA"/>
</dbReference>
<evidence type="ECO:0000256" key="1">
    <source>
        <dbReference type="ARBA" id="ARBA00004395"/>
    </source>
</evidence>
<feature type="region of interest" description="Disordered" evidence="8">
    <location>
        <begin position="509"/>
        <end position="546"/>
    </location>
</feature>
<evidence type="ECO:0000313" key="10">
    <source>
        <dbReference type="Proteomes" id="UP001314263"/>
    </source>
</evidence>
<evidence type="ECO:0000256" key="7">
    <source>
        <dbReference type="ARBA" id="ARBA00023136"/>
    </source>
</evidence>
<keyword evidence="4" id="KW-0813">Transport</keyword>
<dbReference type="PANTHER" id="PTHR31658:SF0">
    <property type="entry name" value="CONSERVED OLIGOMERIC GOLGI COMPLEX SUBUNIT 1"/>
    <property type="match status" value="1"/>
</dbReference>
<keyword evidence="10" id="KW-1185">Reference proteome</keyword>
<dbReference type="AlphaFoldDB" id="A0AAV1IGD0"/>
<feature type="region of interest" description="Disordered" evidence="8">
    <location>
        <begin position="584"/>
        <end position="608"/>
    </location>
</feature>
<evidence type="ECO:0000256" key="4">
    <source>
        <dbReference type="ARBA" id="ARBA00022448"/>
    </source>
</evidence>
<reference evidence="9 10" key="1">
    <citation type="submission" date="2023-10" db="EMBL/GenBank/DDBJ databases">
        <authorList>
            <person name="Maclean D."/>
            <person name="Macfadyen A."/>
        </authorList>
    </citation>
    <scope>NUCLEOTIDE SEQUENCE [LARGE SCALE GENOMIC DNA]</scope>
</reference>
<comment type="subcellular location">
    <subcellularLocation>
        <location evidence="1">Golgi apparatus membrane</location>
        <topology evidence="1">Peripheral membrane protein</topology>
    </subcellularLocation>
</comment>
<protein>
    <recommendedName>
        <fullName evidence="3">Conserved oligomeric Golgi complex subunit 1</fullName>
    </recommendedName>
</protein>
<dbReference type="GO" id="GO:0006891">
    <property type="term" value="P:intra-Golgi vesicle-mediated transport"/>
    <property type="evidence" value="ECO:0007669"/>
    <property type="project" value="InterPro"/>
</dbReference>
<dbReference type="GO" id="GO:0015031">
    <property type="term" value="P:protein transport"/>
    <property type="evidence" value="ECO:0007669"/>
    <property type="project" value="UniProtKB-KW"/>
</dbReference>
<feature type="compositionally biased region" description="Polar residues" evidence="8">
    <location>
        <begin position="584"/>
        <end position="600"/>
    </location>
</feature>
<evidence type="ECO:0000313" key="9">
    <source>
        <dbReference type="EMBL" id="CAK0786393.1"/>
    </source>
</evidence>
<evidence type="ECO:0000256" key="2">
    <source>
        <dbReference type="ARBA" id="ARBA00006653"/>
    </source>
</evidence>
<dbReference type="InterPro" id="IPR033370">
    <property type="entry name" value="COG1"/>
</dbReference>
<evidence type="ECO:0000256" key="6">
    <source>
        <dbReference type="ARBA" id="ARBA00023034"/>
    </source>
</evidence>
<dbReference type="PANTHER" id="PTHR31658">
    <property type="entry name" value="CONSERVED OLIGOMERIC GOLGI COMPLEX SUBUNIT 1"/>
    <property type="match status" value="1"/>
</dbReference>
<organism evidence="9 10">
    <name type="scientific">Coccomyxa viridis</name>
    <dbReference type="NCBI Taxonomy" id="1274662"/>
    <lineage>
        <taxon>Eukaryota</taxon>
        <taxon>Viridiplantae</taxon>
        <taxon>Chlorophyta</taxon>
        <taxon>core chlorophytes</taxon>
        <taxon>Trebouxiophyceae</taxon>
        <taxon>Trebouxiophyceae incertae sedis</taxon>
        <taxon>Coccomyxaceae</taxon>
        <taxon>Coccomyxa</taxon>
    </lineage>
</organism>
<accession>A0AAV1IGD0</accession>
<keyword evidence="5" id="KW-0653">Protein transport</keyword>
<feature type="region of interest" description="Disordered" evidence="8">
    <location>
        <begin position="869"/>
        <end position="891"/>
    </location>
</feature>
<comment type="similarity">
    <text evidence="2">Belongs to the COG1 family.</text>
</comment>
<dbReference type="GO" id="GO:0017119">
    <property type="term" value="C:Golgi transport complex"/>
    <property type="evidence" value="ECO:0007669"/>
    <property type="project" value="InterPro"/>
</dbReference>
<keyword evidence="6" id="KW-0333">Golgi apparatus</keyword>
<comment type="caution">
    <text evidence="9">The sequence shown here is derived from an EMBL/GenBank/DDBJ whole genome shotgun (WGS) entry which is preliminary data.</text>
</comment>
<evidence type="ECO:0000256" key="5">
    <source>
        <dbReference type="ARBA" id="ARBA00022927"/>
    </source>
</evidence>
<name>A0AAV1IGD0_9CHLO</name>
<evidence type="ECO:0000256" key="8">
    <source>
        <dbReference type="SAM" id="MobiDB-lite"/>
    </source>
</evidence>
<sequence length="1116" mass="118453">MRAPGMSEVQRNAESLFESHTVVEIREVETKTKADIEEKNKQLRQLVGGSYRDLISSADTILEMTRCCDGMLQNLKHIQGGFADFRHTMSPAAAAREEMPLATQQRQMLCALGARVKYLVDTPELIWGCLDAREFLAAAHRLARAGVLHGCLMAGSQRGTVERRFPLVGHMWPNVEKFRSQVLEQSLAWLRSEAVVHSEAAAAALAAVALLQELPSSQVLETYLDAQRQRLLSALNVSLASGTDGADAAVARLTLVAAQIQETVCTAGELFLATHQGFHRQALLPAKARDEGMSAGELLFDKLPGTDDSANEASKWEAKSKVMMERLQPLSEEATQAACSQWLSQTAGGAQGAILRLLQACRDASELAAAEARLRAAVQDWKRRPQADSLRASDVLSPQATPTYSTSGVSGTSPFAAAAALPDAAPALPATWEGVCQWVMGGRVALWDEIFDKAFLQRGEELIQGSFSDVVTHLRAPLDACMKAASHSEAAGPGQFQARAWPEEDALAPLTPKLADTARRRSSRSVRRLDGSRAPDQAPEASSVSLPSWRAQLQQLEHVVNEELRSALGRAALLLTDQTQHMRPSSALRSWNSSTGSSHSMRAGSARRPGKRAAALEPHIQRCCCTAASEVADDLQRRLAELPAARAEEASAQTIEQALLIGRLATDLGSQHSAFAAIAGPQEAWRDYLRSSDVPSRSKQIVSSNSGRPQASCALLDPVQAKFRQVALSAHEAWAHWAAGALGAQLLSAMQGDPALVSHIPLRNWAETVISHEDELGGPAEEMRFALPAAPSAPAQAFLLAGAREVARAGGCYLSTDALALFIWRLGDAALAAIREALQLGSPLDRAVTEKGVLQLLFDARFLGHALGAGRPPAPEQAAPAPGPRGSALGAAGAAQTARKKAFAGLEAALQERLDPIDWATYEPYVWANEAALRPRTAVLYGLLTRLGQQGMQPVSRGAPPGEANVMAVAKQAARFKYLPISTPSIVAGGLRRTGGTPRASVGSAGGERSLEDYTFTGSGQSAEASLADQAAQSAAASTFEALQSKFTSQSQRLGVFGTLLGDKAAEVTAMAQQSFSDIALPSAFASALASGADKNSASGLLSSFKGSFQGTSSGH</sequence>
<dbReference type="Proteomes" id="UP001314263">
    <property type="component" value="Unassembled WGS sequence"/>
</dbReference>
<dbReference type="GO" id="GO:0000139">
    <property type="term" value="C:Golgi membrane"/>
    <property type="evidence" value="ECO:0007669"/>
    <property type="project" value="UniProtKB-SubCell"/>
</dbReference>
<keyword evidence="7" id="KW-0472">Membrane</keyword>
<proteinExistence type="inferred from homology"/>
<evidence type="ECO:0000256" key="3">
    <source>
        <dbReference type="ARBA" id="ARBA00020978"/>
    </source>
</evidence>
<dbReference type="Pfam" id="PF08700">
    <property type="entry name" value="VPS51_Exo84_N"/>
    <property type="match status" value="1"/>
</dbReference>
<gene>
    <name evidence="9" type="ORF">CVIRNUC_009606</name>
</gene>